<dbReference type="InterPro" id="IPR036880">
    <property type="entry name" value="Kunitz_BPTI_sf"/>
</dbReference>
<proteinExistence type="predicted"/>
<dbReference type="CDD" id="cd00109">
    <property type="entry name" value="Kunitz-type"/>
    <property type="match status" value="1"/>
</dbReference>
<evidence type="ECO:0000256" key="1">
    <source>
        <dbReference type="ARBA" id="ARBA00022690"/>
    </source>
</evidence>
<gene>
    <name evidence="4" type="ORF">CTOB1V02_LOCUS5039</name>
</gene>
<protein>
    <submittedName>
        <fullName evidence="4">Uncharacterized protein</fullName>
    </submittedName>
</protein>
<dbReference type="SMART" id="SM00131">
    <property type="entry name" value="KU"/>
    <property type="match status" value="2"/>
</dbReference>
<evidence type="ECO:0000256" key="3">
    <source>
        <dbReference type="ARBA" id="ARBA00023157"/>
    </source>
</evidence>
<dbReference type="SUPFAM" id="SSF57362">
    <property type="entry name" value="BPTI-like"/>
    <property type="match status" value="2"/>
</dbReference>
<dbReference type="Pfam" id="PF00014">
    <property type="entry name" value="Kunitz_BPTI"/>
    <property type="match status" value="1"/>
</dbReference>
<dbReference type="AlphaFoldDB" id="A0A7R8WB43"/>
<name>A0A7R8WB43_9CRUS</name>
<dbReference type="EMBL" id="OB661042">
    <property type="protein sequence ID" value="CAD7227130.1"/>
    <property type="molecule type" value="Genomic_DNA"/>
</dbReference>
<keyword evidence="3" id="KW-1015">Disulfide bond</keyword>
<dbReference type="PROSITE" id="PS50279">
    <property type="entry name" value="BPTI_KUNITZ_2"/>
    <property type="match status" value="1"/>
</dbReference>
<evidence type="ECO:0000313" key="4">
    <source>
        <dbReference type="EMBL" id="CAD7227130.1"/>
    </source>
</evidence>
<keyword evidence="1" id="KW-0646">Protease inhibitor</keyword>
<evidence type="ECO:0000256" key="2">
    <source>
        <dbReference type="ARBA" id="ARBA00022900"/>
    </source>
</evidence>
<dbReference type="FunFam" id="4.10.410.10:FF:000020">
    <property type="entry name" value="Collagen, type VI, alpha 3"/>
    <property type="match status" value="1"/>
</dbReference>
<dbReference type="PANTHER" id="PTHR10083">
    <property type="entry name" value="KUNITZ-TYPE PROTEASE INHIBITOR-RELATED"/>
    <property type="match status" value="1"/>
</dbReference>
<organism evidence="4">
    <name type="scientific">Cyprideis torosa</name>
    <dbReference type="NCBI Taxonomy" id="163714"/>
    <lineage>
        <taxon>Eukaryota</taxon>
        <taxon>Metazoa</taxon>
        <taxon>Ecdysozoa</taxon>
        <taxon>Arthropoda</taxon>
        <taxon>Crustacea</taxon>
        <taxon>Oligostraca</taxon>
        <taxon>Ostracoda</taxon>
        <taxon>Podocopa</taxon>
        <taxon>Podocopida</taxon>
        <taxon>Cytherocopina</taxon>
        <taxon>Cytheroidea</taxon>
        <taxon>Cytherideidae</taxon>
        <taxon>Cyprideis</taxon>
    </lineage>
</organism>
<dbReference type="InterPro" id="IPR020901">
    <property type="entry name" value="Prtase_inh_Kunz-CS"/>
</dbReference>
<dbReference type="InterPro" id="IPR002223">
    <property type="entry name" value="Kunitz_BPTI"/>
</dbReference>
<sequence length="293" mass="31851">MFGEKVPEVAYKKGMGETEQASPPHGPPAKKSNRRCIIISAVSAVLVVILLIVIVYFSLAPSSDNMSSLVSRLRNAVCDLPPEVGPCRAHFENLHWDPSTKSCKVFVYGGCVGNDNNFQTEEECLALCGDNPVLNKCPERFLDPETDECTLAVYLSGFRTTRCIIISHVSAVLVVILLIVIVYFSLAPSSDNMSSLVSRLRNAVCDLPPEVGPCRAHFENLHWDPSTKSCKKECLALCGDNPVLNKCPERFLDPETDECTLTEAKVAEVEASRPSSTSACPEGQSRGQDGVCA</sequence>
<dbReference type="OrthoDB" id="4473401at2759"/>
<dbReference type="Gene3D" id="4.10.410.10">
    <property type="entry name" value="Pancreatic trypsin inhibitor Kunitz domain"/>
    <property type="match status" value="1"/>
</dbReference>
<dbReference type="GO" id="GO:0004867">
    <property type="term" value="F:serine-type endopeptidase inhibitor activity"/>
    <property type="evidence" value="ECO:0007669"/>
    <property type="project" value="UniProtKB-KW"/>
</dbReference>
<dbReference type="PRINTS" id="PR00759">
    <property type="entry name" value="BASICPTASE"/>
</dbReference>
<keyword evidence="2" id="KW-0722">Serine protease inhibitor</keyword>
<accession>A0A7R8WB43</accession>
<dbReference type="InterPro" id="IPR050098">
    <property type="entry name" value="TFPI/VKTCI-like"/>
</dbReference>
<reference evidence="4" key="1">
    <citation type="submission" date="2020-11" db="EMBL/GenBank/DDBJ databases">
        <authorList>
            <person name="Tran Van P."/>
        </authorList>
    </citation>
    <scope>NUCLEOTIDE SEQUENCE</scope>
</reference>
<dbReference type="PROSITE" id="PS00280">
    <property type="entry name" value="BPTI_KUNITZ_1"/>
    <property type="match status" value="1"/>
</dbReference>